<dbReference type="RefSeq" id="WP_377482659.1">
    <property type="nucleotide sequence ID" value="NZ_JBHLTN010000018.1"/>
</dbReference>
<proteinExistence type="predicted"/>
<feature type="signal peptide" evidence="1">
    <location>
        <begin position="1"/>
        <end position="23"/>
    </location>
</feature>
<dbReference type="EMBL" id="JBHLTN010000018">
    <property type="protein sequence ID" value="MFC0592876.1"/>
    <property type="molecule type" value="Genomic_DNA"/>
</dbReference>
<evidence type="ECO:0000313" key="2">
    <source>
        <dbReference type="EMBL" id="MFC0592876.1"/>
    </source>
</evidence>
<reference evidence="2 3" key="1">
    <citation type="submission" date="2024-09" db="EMBL/GenBank/DDBJ databases">
        <authorList>
            <person name="Sun Q."/>
            <person name="Mori K."/>
        </authorList>
    </citation>
    <scope>NUCLEOTIDE SEQUENCE [LARGE SCALE GENOMIC DNA]</scope>
    <source>
        <strain evidence="2 3">NCAIM B.02336</strain>
    </source>
</reference>
<keyword evidence="3" id="KW-1185">Reference proteome</keyword>
<protein>
    <submittedName>
        <fullName evidence="2">Uncharacterized protein</fullName>
    </submittedName>
</protein>
<name>A0ABV6PST0_9BURK</name>
<evidence type="ECO:0000256" key="1">
    <source>
        <dbReference type="SAM" id="SignalP"/>
    </source>
</evidence>
<gene>
    <name evidence="2" type="ORF">ACFFGG_09925</name>
</gene>
<keyword evidence="1" id="KW-0732">Signal</keyword>
<feature type="chain" id="PRO_5047420170" evidence="1">
    <location>
        <begin position="24"/>
        <end position="107"/>
    </location>
</feature>
<dbReference type="Proteomes" id="UP001589834">
    <property type="component" value="Unassembled WGS sequence"/>
</dbReference>
<comment type="caution">
    <text evidence="2">The sequence shown here is derived from an EMBL/GenBank/DDBJ whole genome shotgun (WGS) entry which is preliminary data.</text>
</comment>
<accession>A0ABV6PST0</accession>
<evidence type="ECO:0000313" key="3">
    <source>
        <dbReference type="Proteomes" id="UP001589834"/>
    </source>
</evidence>
<sequence>MTSARKPLLVATLALLAAAGAQASCYTVLDGKGQIVSQTSTPPVDMSLQLHQTVPERFGPGADMVFGVADENCGPPAEPFEAAQLTPVVHQVGGKRVIRRKPKADRG</sequence>
<organism evidence="2 3">
    <name type="scientific">Ottowia pentelensis</name>
    <dbReference type="NCBI Taxonomy" id="511108"/>
    <lineage>
        <taxon>Bacteria</taxon>
        <taxon>Pseudomonadati</taxon>
        <taxon>Pseudomonadota</taxon>
        <taxon>Betaproteobacteria</taxon>
        <taxon>Burkholderiales</taxon>
        <taxon>Comamonadaceae</taxon>
        <taxon>Ottowia</taxon>
    </lineage>
</organism>